<evidence type="ECO:0000256" key="1">
    <source>
        <dbReference type="SAM" id="SignalP"/>
    </source>
</evidence>
<feature type="signal peptide" evidence="1">
    <location>
        <begin position="1"/>
        <end position="21"/>
    </location>
</feature>
<dbReference type="EMBL" id="JACJLV010000007">
    <property type="protein sequence ID" value="MBM6826194.1"/>
    <property type="molecule type" value="Genomic_DNA"/>
</dbReference>
<reference evidence="2" key="1">
    <citation type="submission" date="2020-08" db="EMBL/GenBank/DDBJ databases">
        <authorList>
            <person name="Cejkova D."/>
            <person name="Kubasova T."/>
            <person name="Jahodarova E."/>
            <person name="Rychlik I."/>
        </authorList>
    </citation>
    <scope>NUCLEOTIDE SEQUENCE</scope>
    <source>
        <strain evidence="2">An420c</strain>
    </source>
</reference>
<feature type="chain" id="PRO_5037083033" description="Lipoprotein" evidence="1">
    <location>
        <begin position="22"/>
        <end position="155"/>
    </location>
</feature>
<evidence type="ECO:0008006" key="4">
    <source>
        <dbReference type="Google" id="ProtNLM"/>
    </source>
</evidence>
<accession>A0A939BB88</accession>
<dbReference type="PROSITE" id="PS51257">
    <property type="entry name" value="PROKAR_LIPOPROTEIN"/>
    <property type="match status" value="1"/>
</dbReference>
<keyword evidence="1" id="KW-0732">Signal</keyword>
<dbReference type="Proteomes" id="UP000713880">
    <property type="component" value="Unassembled WGS sequence"/>
</dbReference>
<evidence type="ECO:0000313" key="3">
    <source>
        <dbReference type="Proteomes" id="UP000713880"/>
    </source>
</evidence>
<keyword evidence="3" id="KW-1185">Reference proteome</keyword>
<organism evidence="2 3">
    <name type="scientific">Mordavella massiliensis</name>
    <dbReference type="NCBI Taxonomy" id="1871024"/>
    <lineage>
        <taxon>Bacteria</taxon>
        <taxon>Bacillati</taxon>
        <taxon>Bacillota</taxon>
        <taxon>Clostridia</taxon>
        <taxon>Eubacteriales</taxon>
        <taxon>Clostridiaceae</taxon>
        <taxon>Mordavella</taxon>
    </lineage>
</organism>
<protein>
    <recommendedName>
        <fullName evidence="4">Lipoprotein</fullName>
    </recommendedName>
</protein>
<comment type="caution">
    <text evidence="2">The sequence shown here is derived from an EMBL/GenBank/DDBJ whole genome shotgun (WGS) entry which is preliminary data.</text>
</comment>
<sequence length="155" mass="17618">MKKLLVTILSLCILLIGCTHTESNNIETDFLSDDLILQEQISPNKEYVTEEKDIVYYTVEVYQNDNNTITVNTSSNSGFFKPIQYTVNYDKPITEENIDIQWTTLMGGQTPSEDDQLAIADVTLKSESNTFSERKINFSNGAIEILNDTMNKNMK</sequence>
<gene>
    <name evidence="2" type="ORF">H6A13_03610</name>
</gene>
<dbReference type="RefSeq" id="WP_087150683.1">
    <property type="nucleotide sequence ID" value="NZ_JACJLV010000007.1"/>
</dbReference>
<evidence type="ECO:0000313" key="2">
    <source>
        <dbReference type="EMBL" id="MBM6826194.1"/>
    </source>
</evidence>
<dbReference type="AlphaFoldDB" id="A0A939BB88"/>
<proteinExistence type="predicted"/>
<reference evidence="2" key="2">
    <citation type="journal article" date="2021" name="Sci. Rep.">
        <title>The distribution of antibiotic resistance genes in chicken gut microbiota commensals.</title>
        <authorList>
            <person name="Juricova H."/>
            <person name="Matiasovicova J."/>
            <person name="Kubasova T."/>
            <person name="Cejkova D."/>
            <person name="Rychlik I."/>
        </authorList>
    </citation>
    <scope>NUCLEOTIDE SEQUENCE</scope>
    <source>
        <strain evidence="2">An420c</strain>
    </source>
</reference>
<name>A0A939BB88_9CLOT</name>